<dbReference type="InterPro" id="IPR031571">
    <property type="entry name" value="RcpC_dom"/>
</dbReference>
<dbReference type="InterPro" id="IPR017592">
    <property type="entry name" value="Pilus_assmbl_Flp-typ_CpaB"/>
</dbReference>
<keyword evidence="2" id="KW-0812">Transmembrane</keyword>
<dbReference type="AlphaFoldDB" id="A0A518FJG7"/>
<evidence type="ECO:0000313" key="5">
    <source>
        <dbReference type="Proteomes" id="UP000320839"/>
    </source>
</evidence>
<evidence type="ECO:0000256" key="2">
    <source>
        <dbReference type="SAM" id="Phobius"/>
    </source>
</evidence>
<evidence type="ECO:0000256" key="1">
    <source>
        <dbReference type="SAM" id="MobiDB-lite"/>
    </source>
</evidence>
<feature type="compositionally biased region" description="Basic and acidic residues" evidence="1">
    <location>
        <begin position="267"/>
        <end position="283"/>
    </location>
</feature>
<dbReference type="Pfam" id="PF08666">
    <property type="entry name" value="SAF"/>
    <property type="match status" value="1"/>
</dbReference>
<keyword evidence="2" id="KW-1133">Transmembrane helix</keyword>
<protein>
    <recommendedName>
        <fullName evidence="3">SAF domain-containing protein</fullName>
    </recommendedName>
</protein>
<feature type="domain" description="SAF" evidence="3">
    <location>
        <begin position="53"/>
        <end position="115"/>
    </location>
</feature>
<name>A0A518FJG7_9PLAN</name>
<accession>A0A518FJG7</accession>
<reference evidence="4 5" key="1">
    <citation type="submission" date="2019-02" db="EMBL/GenBank/DDBJ databases">
        <title>Deep-cultivation of Planctomycetes and their phenomic and genomic characterization uncovers novel biology.</title>
        <authorList>
            <person name="Wiegand S."/>
            <person name="Jogler M."/>
            <person name="Boedeker C."/>
            <person name="Pinto D."/>
            <person name="Vollmers J."/>
            <person name="Rivas-Marin E."/>
            <person name="Kohn T."/>
            <person name="Peeters S.H."/>
            <person name="Heuer A."/>
            <person name="Rast P."/>
            <person name="Oberbeckmann S."/>
            <person name="Bunk B."/>
            <person name="Jeske O."/>
            <person name="Meyerdierks A."/>
            <person name="Storesund J.E."/>
            <person name="Kallscheuer N."/>
            <person name="Luecker S."/>
            <person name="Lage O.M."/>
            <person name="Pohl T."/>
            <person name="Merkel B.J."/>
            <person name="Hornburger P."/>
            <person name="Mueller R.-W."/>
            <person name="Bruemmer F."/>
            <person name="Labrenz M."/>
            <person name="Spormann A.M."/>
            <person name="Op den Camp H."/>
            <person name="Overmann J."/>
            <person name="Amann R."/>
            <person name="Jetten M.S.M."/>
            <person name="Mascher T."/>
            <person name="Medema M.H."/>
            <person name="Devos D.P."/>
            <person name="Kaster A.-K."/>
            <person name="Ovreas L."/>
            <person name="Rohde M."/>
            <person name="Galperin M.Y."/>
            <person name="Jogler C."/>
        </authorList>
    </citation>
    <scope>NUCLEOTIDE SEQUENCE [LARGE SCALE GENOMIC DNA]</scope>
    <source>
        <strain evidence="4 5">Pan153</strain>
    </source>
</reference>
<dbReference type="Pfam" id="PF16976">
    <property type="entry name" value="RcpC"/>
    <property type="match status" value="1"/>
</dbReference>
<dbReference type="Proteomes" id="UP000320839">
    <property type="component" value="Chromosome"/>
</dbReference>
<gene>
    <name evidence="4" type="ORF">Pan153_10380</name>
</gene>
<dbReference type="InterPro" id="IPR013974">
    <property type="entry name" value="SAF"/>
</dbReference>
<evidence type="ECO:0000259" key="3">
    <source>
        <dbReference type="SMART" id="SM00858"/>
    </source>
</evidence>
<sequence length="361" mass="40118">MSVAGCVSLLRVTEMKLKSLMMLVIAVGCGLVAMLGVRQVLNRGDQKEEVKKAKVLVTIAEIAPGTPLNESNVKFKSWPIDQIPEGSVTKLEEYKERSIKTRAVPGEIVMKAKLSEQGVRGASVEIPDGKRVFTTSVDMTKTHSGLILPGDFVDVYVTFTARKPQGGMSTITKVILERVKIFATDHLTDVGGTESNQVKSKNISLLLSPREGAMLKLAEKKGEVHLALRSQSDDSDTEDVQFDDQELAEVFSIDGSEYLDDGEETQGDVKQDQQPVAEKEKKSKSAKAFLDEQQEPQMMTSAEANVEPLEEEKKMWQIEIFSGEEKIVQEVELLEEELDDQQAALKNLWDSFTKRQKQKIN</sequence>
<dbReference type="CDD" id="cd11614">
    <property type="entry name" value="SAF_CpaB_FlgA_like"/>
    <property type="match status" value="1"/>
</dbReference>
<keyword evidence="2" id="KW-0472">Membrane</keyword>
<organism evidence="4 5">
    <name type="scientific">Gimesia panareensis</name>
    <dbReference type="NCBI Taxonomy" id="2527978"/>
    <lineage>
        <taxon>Bacteria</taxon>
        <taxon>Pseudomonadati</taxon>
        <taxon>Planctomycetota</taxon>
        <taxon>Planctomycetia</taxon>
        <taxon>Planctomycetales</taxon>
        <taxon>Planctomycetaceae</taxon>
        <taxon>Gimesia</taxon>
    </lineage>
</organism>
<feature type="transmembrane region" description="Helical" evidence="2">
    <location>
        <begin position="20"/>
        <end position="37"/>
    </location>
</feature>
<dbReference type="NCBIfam" id="TIGR03177">
    <property type="entry name" value="pilus_cpaB"/>
    <property type="match status" value="1"/>
</dbReference>
<proteinExistence type="predicted"/>
<dbReference type="OrthoDB" id="281109at2"/>
<dbReference type="EMBL" id="CP036317">
    <property type="protein sequence ID" value="QDV16410.1"/>
    <property type="molecule type" value="Genomic_DNA"/>
</dbReference>
<feature type="compositionally biased region" description="Acidic residues" evidence="1">
    <location>
        <begin position="257"/>
        <end position="266"/>
    </location>
</feature>
<evidence type="ECO:0000313" key="4">
    <source>
        <dbReference type="EMBL" id="QDV16410.1"/>
    </source>
</evidence>
<dbReference type="SMART" id="SM00858">
    <property type="entry name" value="SAF"/>
    <property type="match status" value="1"/>
</dbReference>
<feature type="region of interest" description="Disordered" evidence="1">
    <location>
        <begin position="257"/>
        <end position="307"/>
    </location>
</feature>